<evidence type="ECO:0000313" key="2">
    <source>
        <dbReference type="Proteomes" id="UP000621540"/>
    </source>
</evidence>
<name>A0ABR7ID97_9FIRM</name>
<organism evidence="1 2">
    <name type="scientific">Roseburia yibonii</name>
    <dbReference type="NCBI Taxonomy" id="2763063"/>
    <lineage>
        <taxon>Bacteria</taxon>
        <taxon>Bacillati</taxon>
        <taxon>Bacillota</taxon>
        <taxon>Clostridia</taxon>
        <taxon>Lachnospirales</taxon>
        <taxon>Lachnospiraceae</taxon>
        <taxon>Roseburia</taxon>
    </lineage>
</organism>
<comment type="caution">
    <text evidence="1">The sequence shown here is derived from an EMBL/GenBank/DDBJ whole genome shotgun (WGS) entry which is preliminary data.</text>
</comment>
<accession>A0ABR7ID97</accession>
<evidence type="ECO:0008006" key="3">
    <source>
        <dbReference type="Google" id="ProtNLM"/>
    </source>
</evidence>
<sequence length="74" mass="8837">MKKKKENFRTMKCKGCQCDSCFDCQSTNCDICYRAEFAGENYADMYHEVNEKKECDFELEFSEVGERVNKYKMQ</sequence>
<reference evidence="1 2" key="1">
    <citation type="submission" date="2020-08" db="EMBL/GenBank/DDBJ databases">
        <title>Genome public.</title>
        <authorList>
            <person name="Liu C."/>
            <person name="Sun Q."/>
        </authorList>
    </citation>
    <scope>NUCLEOTIDE SEQUENCE [LARGE SCALE GENOMIC DNA]</scope>
    <source>
        <strain evidence="1 2">BX0805</strain>
    </source>
</reference>
<dbReference type="EMBL" id="JACOQH010000013">
    <property type="protein sequence ID" value="MBC5754910.1"/>
    <property type="molecule type" value="Genomic_DNA"/>
</dbReference>
<protein>
    <recommendedName>
        <fullName evidence="3">Phage protein</fullName>
    </recommendedName>
</protein>
<dbReference type="Proteomes" id="UP000621540">
    <property type="component" value="Unassembled WGS sequence"/>
</dbReference>
<dbReference type="RefSeq" id="WP_186982780.1">
    <property type="nucleotide sequence ID" value="NZ_JACOQH010000013.1"/>
</dbReference>
<evidence type="ECO:0000313" key="1">
    <source>
        <dbReference type="EMBL" id="MBC5754910.1"/>
    </source>
</evidence>
<proteinExistence type="predicted"/>
<gene>
    <name evidence="1" type="ORF">H8Z76_13050</name>
</gene>
<keyword evidence="2" id="KW-1185">Reference proteome</keyword>